<dbReference type="EMBL" id="BNBE01000001">
    <property type="protein sequence ID" value="GHF91983.1"/>
    <property type="molecule type" value="Genomic_DNA"/>
</dbReference>
<keyword evidence="1" id="KW-0732">Signal</keyword>
<feature type="signal peptide" evidence="1">
    <location>
        <begin position="1"/>
        <end position="26"/>
    </location>
</feature>
<evidence type="ECO:0008006" key="4">
    <source>
        <dbReference type="Google" id="ProtNLM"/>
    </source>
</evidence>
<keyword evidence="3" id="KW-1185">Reference proteome</keyword>
<sequence length="222" mass="23903">MRITRVLAPLVAAASLLVAGAQTSSAADATLVPETGFATPEQEKRLQEELAQSKPVIATYKGRKINLSDGWQGAQACSELQDGSVQCYATTQEADQAAAKLAATQQGSSASRSLAKEATIFGPTAATDCAYGWVCFWEHSDYTGRRLQWSAKGTKNFGDWGFRDQASAACVKRDMQGVLAYDARTLQMDPFMALGNLGCYKFPNASYPGGGTWNDKVDYIEM</sequence>
<proteinExistence type="predicted"/>
<dbReference type="GeneID" id="95660600"/>
<evidence type="ECO:0000256" key="1">
    <source>
        <dbReference type="SAM" id="SignalP"/>
    </source>
</evidence>
<reference evidence="2" key="1">
    <citation type="journal article" date="2014" name="Int. J. Syst. Evol. Microbiol.">
        <title>Complete genome sequence of Corynebacterium casei LMG S-19264T (=DSM 44701T), isolated from a smear-ripened cheese.</title>
        <authorList>
            <consortium name="US DOE Joint Genome Institute (JGI-PGF)"/>
            <person name="Walter F."/>
            <person name="Albersmeier A."/>
            <person name="Kalinowski J."/>
            <person name="Ruckert C."/>
        </authorList>
    </citation>
    <scope>NUCLEOTIDE SEQUENCE</scope>
    <source>
        <strain evidence="2">JCM 4122</strain>
    </source>
</reference>
<reference evidence="2" key="2">
    <citation type="submission" date="2020-09" db="EMBL/GenBank/DDBJ databases">
        <authorList>
            <person name="Sun Q."/>
            <person name="Ohkuma M."/>
        </authorList>
    </citation>
    <scope>NUCLEOTIDE SEQUENCE</scope>
    <source>
        <strain evidence="2">JCM 4122</strain>
    </source>
</reference>
<dbReference type="Proteomes" id="UP000632849">
    <property type="component" value="Unassembled WGS sequence"/>
</dbReference>
<organism evidence="2 3">
    <name type="scientific">Streptomyces filamentosus</name>
    <name type="common">Streptomyces roseosporus</name>
    <dbReference type="NCBI Taxonomy" id="67294"/>
    <lineage>
        <taxon>Bacteria</taxon>
        <taxon>Bacillati</taxon>
        <taxon>Actinomycetota</taxon>
        <taxon>Actinomycetes</taxon>
        <taxon>Kitasatosporales</taxon>
        <taxon>Streptomycetaceae</taxon>
        <taxon>Streptomyces</taxon>
    </lineage>
</organism>
<name>A0A919BJJ0_STRFL</name>
<feature type="chain" id="PRO_5037340774" description="Peptidase inhibitor family I36" evidence="1">
    <location>
        <begin position="27"/>
        <end position="222"/>
    </location>
</feature>
<gene>
    <name evidence="2" type="ORF">GCM10017667_21830</name>
</gene>
<evidence type="ECO:0000313" key="2">
    <source>
        <dbReference type="EMBL" id="GHF91983.1"/>
    </source>
</evidence>
<dbReference type="RefSeq" id="WP_170313846.1">
    <property type="nucleotide sequence ID" value="NZ_BNBE01000001.1"/>
</dbReference>
<dbReference type="Pfam" id="PF03995">
    <property type="entry name" value="Inhibitor_I36"/>
    <property type="match status" value="1"/>
</dbReference>
<dbReference type="Gene3D" id="2.60.20.10">
    <property type="entry name" value="Crystallins"/>
    <property type="match status" value="1"/>
</dbReference>
<dbReference type="AlphaFoldDB" id="A0A919BJJ0"/>
<accession>A0A919BJJ0</accession>
<protein>
    <recommendedName>
        <fullName evidence="4">Peptidase inhibitor family I36</fullName>
    </recommendedName>
</protein>
<comment type="caution">
    <text evidence="2">The sequence shown here is derived from an EMBL/GenBank/DDBJ whole genome shotgun (WGS) entry which is preliminary data.</text>
</comment>
<evidence type="ECO:0000313" key="3">
    <source>
        <dbReference type="Proteomes" id="UP000632849"/>
    </source>
</evidence>